<dbReference type="PROSITE" id="PS50042">
    <property type="entry name" value="CNMP_BINDING_3"/>
    <property type="match status" value="2"/>
</dbReference>
<evidence type="ECO:0000256" key="5">
    <source>
        <dbReference type="PROSITE-ProRule" id="PRU00282"/>
    </source>
</evidence>
<evidence type="ECO:0000259" key="8">
    <source>
        <dbReference type="PROSITE" id="PS50222"/>
    </source>
</evidence>
<feature type="region of interest" description="Disordered" evidence="6">
    <location>
        <begin position="1"/>
        <end position="85"/>
    </location>
</feature>
<dbReference type="InterPro" id="IPR000595">
    <property type="entry name" value="cNMP-bd_dom"/>
</dbReference>
<feature type="compositionally biased region" description="Polar residues" evidence="6">
    <location>
        <begin position="1"/>
        <end position="10"/>
    </location>
</feature>
<dbReference type="InterPro" id="IPR018108">
    <property type="entry name" value="MCP_transmembrane"/>
</dbReference>
<feature type="compositionally biased region" description="Basic and acidic residues" evidence="6">
    <location>
        <begin position="13"/>
        <end position="30"/>
    </location>
</feature>
<comment type="caution">
    <text evidence="9">The sequence shown here is derived from an EMBL/GenBank/DDBJ whole genome shotgun (WGS) entry which is preliminary data.</text>
</comment>
<dbReference type="InterPro" id="IPR050503">
    <property type="entry name" value="cAMP-dep_PK_reg_su-like"/>
</dbReference>
<feature type="domain" description="EF-hand" evidence="8">
    <location>
        <begin position="758"/>
        <end position="793"/>
    </location>
</feature>
<dbReference type="PROSITE" id="PS00018">
    <property type="entry name" value="EF_HAND_1"/>
    <property type="match status" value="1"/>
</dbReference>
<dbReference type="GO" id="GO:0005952">
    <property type="term" value="C:cAMP-dependent protein kinase complex"/>
    <property type="evidence" value="ECO:0007669"/>
    <property type="project" value="InterPro"/>
</dbReference>
<keyword evidence="2 5" id="KW-0812">Transmembrane</keyword>
<dbReference type="OrthoDB" id="270584at2759"/>
<dbReference type="InterPro" id="IPR038765">
    <property type="entry name" value="Papain-like_cys_pep_sf"/>
</dbReference>
<evidence type="ECO:0000256" key="6">
    <source>
        <dbReference type="SAM" id="MobiDB-lite"/>
    </source>
</evidence>
<dbReference type="Pfam" id="PF00153">
    <property type="entry name" value="Mito_carr"/>
    <property type="match status" value="1"/>
</dbReference>
<dbReference type="PROSITE" id="PS50920">
    <property type="entry name" value="SOLCAR"/>
    <property type="match status" value="1"/>
</dbReference>
<dbReference type="SMART" id="SM00100">
    <property type="entry name" value="cNMP"/>
    <property type="match status" value="2"/>
</dbReference>
<feature type="compositionally biased region" description="Polar residues" evidence="6">
    <location>
        <begin position="35"/>
        <end position="45"/>
    </location>
</feature>
<feature type="domain" description="Cyclic nucleotide-binding" evidence="7">
    <location>
        <begin position="426"/>
        <end position="524"/>
    </location>
</feature>
<dbReference type="Gene3D" id="1.50.40.10">
    <property type="entry name" value="Mitochondrial carrier domain"/>
    <property type="match status" value="1"/>
</dbReference>
<dbReference type="GO" id="GO:0004862">
    <property type="term" value="F:cAMP-dependent protein kinase inhibitor activity"/>
    <property type="evidence" value="ECO:0007669"/>
    <property type="project" value="TreeGrafter"/>
</dbReference>
<dbReference type="SUPFAM" id="SSF51206">
    <property type="entry name" value="cAMP-binding domain-like"/>
    <property type="match status" value="2"/>
</dbReference>
<dbReference type="AlphaFoldDB" id="A0A7J7IKN1"/>
<sequence>MGNAQSTEATKSIVERSGVEEKRGQPDERVLGSWETRSPWQQPSAVTELGQPDQKGLDQHDSATTLLNGSPPSDSVETKRGRGVTLPPGLDAGDIVLFNRRCLAMAPLGALICAVAKAMSNSRWDHVGIVVRKEDGSLHLLEANLSGVTLRPLDERIRRSRSNEIAFRRLSIVRTDRFRRELEHFAEQVLETPYKNDFGAMLVSVIHPADMQERERLHALLVSRHAQRMEVERELREAALTAFQRNSLMEQRRLLLQSEEKIEEVLRRELAAAKGGYFEGSNDLSRVFCSELVAAAYQRLGLLSSFPPADSYVPKDFSTEQTNPPGLHLLKNARLSKEEFIRQLSAQRQSWLSNLFGSKQSAVVGGDLNDGHSNNPTERNEDGRTIASEENHFLSRESIPEYPRGDSRELIRDALKRTPIFAALPDEYARNHLVKSFRPVVIEAGDYVFHQGDYGDAFYVVEQGSLDRYITKDGQEPIHVSTLGPRNSFGLTALFFNAAGRSSTIRARERSLLWRLDRATFERFALDFGETSVIENAAESRQLRALLKKHFLFSRLDRIGPKELESFFTVKFRPGETIFEQGEKGDNFYIVKSGVLERWISKPGYQPKLAGTLQPGDSFGELSLMYNAPRGATVRARTDVELWAISAESFHRLHLGGGACYLERIFKEYASVKREKARPTDDSDLFEYFMTPEDFLRFARADAFKDSPEDYRRLSNLLLRLVSNNNSGTPSGGNTSLKIDQSLIDFWEFVRFDLLLNQPDAESQLIFRLCDRDNTGQVGMQEFQEMFLEYANGDREIESMVEDGSPLLRQLFGKRGDRKLNFRDFTTATQGKLPEKFLTDIRRLKSHMQQQAARAPSSNAMDDEILLSSSSLLAGTPQFSGASIPHRGVLIGHVTGIAIAGALARTAVAPLDRLKVLMQTEDVIRKLRPETLNGEQTASGPYSKRAYSNLWRGLRNMLAQDGFLGMYRGNGANALRIIPATIIQSVTIALVRESLDRNRSQTGQRPLRSAAWETVLIGGLGGILAGDGNLSIRHGTCSVDRSASRSHRTLSGYLAMLT</sequence>
<dbReference type="Gene3D" id="1.10.238.10">
    <property type="entry name" value="EF-hand"/>
    <property type="match status" value="1"/>
</dbReference>
<name>A0A7J7IKN1_9RHOD</name>
<feature type="region of interest" description="Disordered" evidence="6">
    <location>
        <begin position="366"/>
        <end position="385"/>
    </location>
</feature>
<keyword evidence="10" id="KW-1185">Reference proteome</keyword>
<dbReference type="PROSITE" id="PS50222">
    <property type="entry name" value="EF_HAND_2"/>
    <property type="match status" value="1"/>
</dbReference>
<dbReference type="GO" id="GO:0030552">
    <property type="term" value="F:cAMP binding"/>
    <property type="evidence" value="ECO:0007669"/>
    <property type="project" value="TreeGrafter"/>
</dbReference>
<comment type="subcellular location">
    <subcellularLocation>
        <location evidence="1">Mitochondrion inner membrane</location>
        <topology evidence="1">Multi-pass membrane protein</topology>
    </subcellularLocation>
</comment>
<dbReference type="SUPFAM" id="SSF103506">
    <property type="entry name" value="Mitochondrial carrier"/>
    <property type="match status" value="1"/>
</dbReference>
<keyword evidence="3" id="KW-0106">Calcium</keyword>
<dbReference type="Gene3D" id="2.60.120.10">
    <property type="entry name" value="Jelly Rolls"/>
    <property type="match status" value="2"/>
</dbReference>
<dbReference type="Pfam" id="PF00027">
    <property type="entry name" value="cNMP_binding"/>
    <property type="match status" value="2"/>
</dbReference>
<dbReference type="InterPro" id="IPR018247">
    <property type="entry name" value="EF_Hand_1_Ca_BS"/>
</dbReference>
<accession>A0A7J7IKN1</accession>
<dbReference type="GO" id="GO:0005829">
    <property type="term" value="C:cytosol"/>
    <property type="evidence" value="ECO:0007669"/>
    <property type="project" value="TreeGrafter"/>
</dbReference>
<reference evidence="9 10" key="1">
    <citation type="journal article" date="2020" name="J. Phycol.">
        <title>Comparative genome analysis reveals Cyanidiococcus gen. nov., a new extremophilic red algal genus sister to Cyanidioschyzon (Cyanidioschyzonaceae, Rhodophyta).</title>
        <authorList>
            <person name="Liu S.-L."/>
            <person name="Chiang Y.-R."/>
            <person name="Yoon H.S."/>
            <person name="Fu H.-Y."/>
        </authorList>
    </citation>
    <scope>NUCLEOTIDE SEQUENCE [LARGE SCALE GENOMIC DNA]</scope>
    <source>
        <strain evidence="9 10">THAL066</strain>
    </source>
</reference>
<feature type="domain" description="Cyclic nucleotide-binding" evidence="7">
    <location>
        <begin position="564"/>
        <end position="653"/>
    </location>
</feature>
<dbReference type="InterPro" id="IPR014710">
    <property type="entry name" value="RmlC-like_jellyroll"/>
</dbReference>
<feature type="repeat" description="Solcar" evidence="5">
    <location>
        <begin position="888"/>
        <end position="994"/>
    </location>
</feature>
<evidence type="ECO:0000256" key="4">
    <source>
        <dbReference type="ARBA" id="ARBA00023136"/>
    </source>
</evidence>
<organism evidence="9 10">
    <name type="scientific">Cyanidiococcus yangmingshanensis</name>
    <dbReference type="NCBI Taxonomy" id="2690220"/>
    <lineage>
        <taxon>Eukaryota</taxon>
        <taxon>Rhodophyta</taxon>
        <taxon>Bangiophyceae</taxon>
        <taxon>Cyanidiales</taxon>
        <taxon>Cyanidiaceae</taxon>
        <taxon>Cyanidiococcus</taxon>
    </lineage>
</organism>
<dbReference type="Proteomes" id="UP000530660">
    <property type="component" value="Unassembled WGS sequence"/>
</dbReference>
<dbReference type="PANTHER" id="PTHR11635">
    <property type="entry name" value="CAMP-DEPENDENT PROTEIN KINASE REGULATORY CHAIN"/>
    <property type="match status" value="1"/>
</dbReference>
<dbReference type="PANTHER" id="PTHR11635:SF152">
    <property type="entry name" value="CAMP-DEPENDENT PROTEIN KINASE TYPE I REGULATORY SUBUNIT-RELATED"/>
    <property type="match status" value="1"/>
</dbReference>
<dbReference type="Gene3D" id="3.90.1720.10">
    <property type="entry name" value="endopeptidase domain like (from Nostoc punctiforme)"/>
    <property type="match status" value="1"/>
</dbReference>
<evidence type="ECO:0000256" key="1">
    <source>
        <dbReference type="ARBA" id="ARBA00004448"/>
    </source>
</evidence>
<evidence type="ECO:0000256" key="3">
    <source>
        <dbReference type="ARBA" id="ARBA00022837"/>
    </source>
</evidence>
<dbReference type="CDD" id="cd00038">
    <property type="entry name" value="CAP_ED"/>
    <property type="match status" value="2"/>
</dbReference>
<evidence type="ECO:0000313" key="10">
    <source>
        <dbReference type="Proteomes" id="UP000530660"/>
    </source>
</evidence>
<dbReference type="SUPFAM" id="SSF47473">
    <property type="entry name" value="EF-hand"/>
    <property type="match status" value="1"/>
</dbReference>
<dbReference type="GO" id="GO:0005743">
    <property type="term" value="C:mitochondrial inner membrane"/>
    <property type="evidence" value="ECO:0007669"/>
    <property type="project" value="UniProtKB-SubCell"/>
</dbReference>
<evidence type="ECO:0000313" key="9">
    <source>
        <dbReference type="EMBL" id="KAF6003685.1"/>
    </source>
</evidence>
<dbReference type="InterPro" id="IPR011992">
    <property type="entry name" value="EF-hand-dom_pair"/>
</dbReference>
<dbReference type="EMBL" id="VWRR01000006">
    <property type="protein sequence ID" value="KAF6003685.1"/>
    <property type="molecule type" value="Genomic_DNA"/>
</dbReference>
<dbReference type="PRINTS" id="PR00103">
    <property type="entry name" value="CAMPKINASE"/>
</dbReference>
<keyword evidence="4 5" id="KW-0472">Membrane</keyword>
<gene>
    <name evidence="9" type="ORF">F1559_004487</name>
</gene>
<evidence type="ECO:0000259" key="7">
    <source>
        <dbReference type="PROSITE" id="PS50042"/>
    </source>
</evidence>
<proteinExistence type="predicted"/>
<dbReference type="SUPFAM" id="SSF54001">
    <property type="entry name" value="Cysteine proteinases"/>
    <property type="match status" value="1"/>
</dbReference>
<dbReference type="InterPro" id="IPR002048">
    <property type="entry name" value="EF_hand_dom"/>
</dbReference>
<dbReference type="InterPro" id="IPR023395">
    <property type="entry name" value="MCP_dom_sf"/>
</dbReference>
<dbReference type="GO" id="GO:0005509">
    <property type="term" value="F:calcium ion binding"/>
    <property type="evidence" value="ECO:0007669"/>
    <property type="project" value="InterPro"/>
</dbReference>
<dbReference type="InterPro" id="IPR018490">
    <property type="entry name" value="cNMP-bd_dom_sf"/>
</dbReference>
<evidence type="ECO:0000256" key="2">
    <source>
        <dbReference type="ARBA" id="ARBA00022692"/>
    </source>
</evidence>
<protein>
    <submittedName>
        <fullName evidence="9">Uncharacterized protein</fullName>
    </submittedName>
</protein>
<feature type="compositionally biased region" description="Polar residues" evidence="6">
    <location>
        <begin position="62"/>
        <end position="75"/>
    </location>
</feature>
<dbReference type="GO" id="GO:0034236">
    <property type="term" value="F:protein kinase A catalytic subunit binding"/>
    <property type="evidence" value="ECO:0007669"/>
    <property type="project" value="TreeGrafter"/>
</dbReference>